<accession>A0A4S8P275</accession>
<dbReference type="RefSeq" id="WP_136598234.1">
    <property type="nucleotide sequence ID" value="NZ_STGV01000002.1"/>
</dbReference>
<dbReference type="EMBL" id="STGV01000002">
    <property type="protein sequence ID" value="THV24143.1"/>
    <property type="molecule type" value="Genomic_DNA"/>
</dbReference>
<gene>
    <name evidence="2" type="ORF">FAA97_09265</name>
</gene>
<comment type="caution">
    <text evidence="2">The sequence shown here is derived from an EMBL/GenBank/DDBJ whole genome shotgun (WGS) entry which is preliminary data.</text>
</comment>
<reference evidence="2 3" key="1">
    <citation type="submission" date="2019-04" db="EMBL/GenBank/DDBJ databases">
        <title>Genome sequence of strain shin9-1.</title>
        <authorList>
            <person name="Gao J."/>
            <person name="Sun J."/>
        </authorList>
    </citation>
    <scope>NUCLEOTIDE SEQUENCE [LARGE SCALE GENOMIC DNA]</scope>
    <source>
        <strain evidence="3">shin9-1</strain>
    </source>
</reference>
<keyword evidence="3" id="KW-1185">Reference proteome</keyword>
<evidence type="ECO:0000313" key="2">
    <source>
        <dbReference type="EMBL" id="THV24143.1"/>
    </source>
</evidence>
<dbReference type="OrthoDB" id="8418607at2"/>
<sequence>MLSPLDLAYGAVATDTLRSISVQLEEQAKEEREKHSIAPKPDPVTEARISVSKEAQESRGKIISAMLSHQHVSTNEMVMALADKVAEKLGIDTSKERSYLMLGKIIGDLVEKMDAGTRKALEEAVGLDTLGISISTFASALSDPTGAARQRLDEALLRTAGRGGVTEATSRIVARLQDAADPQSLEEIKAREGIDDPVRPKDASGREEQLHALQSAKAIENLEDVKLIREKLAEQSKETGSGEVTVEDGDLLLLLAGLSDADTESIPADATVEDNAKESVSIGSTRPKDQVDGKDGDTGVDRVSTLIERYLHRLYES</sequence>
<evidence type="ECO:0000313" key="3">
    <source>
        <dbReference type="Proteomes" id="UP000308828"/>
    </source>
</evidence>
<name>A0A4S8P275_9HYPH</name>
<dbReference type="Proteomes" id="UP000308828">
    <property type="component" value="Unassembled WGS sequence"/>
</dbReference>
<evidence type="ECO:0000256" key="1">
    <source>
        <dbReference type="SAM" id="MobiDB-lite"/>
    </source>
</evidence>
<feature type="region of interest" description="Disordered" evidence="1">
    <location>
        <begin position="265"/>
        <end position="300"/>
    </location>
</feature>
<proteinExistence type="predicted"/>
<dbReference type="AlphaFoldDB" id="A0A4S8P275"/>
<organism evidence="2 3">
    <name type="scientific">Peteryoungia ipomoeae</name>
    <dbReference type="NCBI Taxonomy" id="1210932"/>
    <lineage>
        <taxon>Bacteria</taxon>
        <taxon>Pseudomonadati</taxon>
        <taxon>Pseudomonadota</taxon>
        <taxon>Alphaproteobacteria</taxon>
        <taxon>Hyphomicrobiales</taxon>
        <taxon>Rhizobiaceae</taxon>
        <taxon>Peteryoungia</taxon>
    </lineage>
</organism>
<feature type="compositionally biased region" description="Basic and acidic residues" evidence="1">
    <location>
        <begin position="286"/>
        <end position="300"/>
    </location>
</feature>
<protein>
    <submittedName>
        <fullName evidence="2">Uncharacterized protein</fullName>
    </submittedName>
</protein>